<sequence>MDGVDIEDLTIEQYLRLTQENQTPKKIEDMTITEYVENKKKVNENHISNTKSYLPTYFGKSTPTHDPIIEFAHYFDHNQPGAESNCDSEDMEEEVEYMTGDEVVMSEQEESNHGYTLNIKHLEGKDDVDKWLNAEITKHMNMHGVENMKDALISIIKSIRQEMKDDIMKRQFEALTTSVSDEVSSIASNEVDNADNNTLNTAPYRLHKELIPGSFLLPFNINNHNLYDTTTLNAKDNIMPQRVYESFGLDKLRDSYQSIKKIYMVSIGQEEETFNPLEIGIDLFSYESHACLQFEQRTRSYGTTKPHDEIAGPDSLSPDRRGLVKKCHGTLRQWICFRDHERRAVKGSYMGFADFLQEKCQQNYKKTNEAWHDERYEEDEMWRSGDEKTDYDPPYVNVKTFKVKKYSFKGGRSFICITDREDEALPLGRVNGARFKDMIRKELEGNKYVHEVT</sequence>
<dbReference type="Proteomes" id="UP001151760">
    <property type="component" value="Unassembled WGS sequence"/>
</dbReference>
<reference evidence="1" key="1">
    <citation type="journal article" date="2022" name="Int. J. Mol. Sci.">
        <title>Draft Genome of Tanacetum Coccineum: Genomic Comparison of Closely Related Tanacetum-Family Plants.</title>
        <authorList>
            <person name="Yamashiro T."/>
            <person name="Shiraishi A."/>
            <person name="Nakayama K."/>
            <person name="Satake H."/>
        </authorList>
    </citation>
    <scope>NUCLEOTIDE SEQUENCE</scope>
</reference>
<evidence type="ECO:0000313" key="2">
    <source>
        <dbReference type="Proteomes" id="UP001151760"/>
    </source>
</evidence>
<comment type="caution">
    <text evidence="1">The sequence shown here is derived from an EMBL/GenBank/DDBJ whole genome shotgun (WGS) entry which is preliminary data.</text>
</comment>
<dbReference type="EMBL" id="BQNB010013423">
    <property type="protein sequence ID" value="GJT15776.1"/>
    <property type="molecule type" value="Genomic_DNA"/>
</dbReference>
<protein>
    <submittedName>
        <fullName evidence="1">Uncharacterized protein</fullName>
    </submittedName>
</protein>
<name>A0ABQ5BM32_9ASTR</name>
<accession>A0ABQ5BM32</accession>
<organism evidence="1 2">
    <name type="scientific">Tanacetum coccineum</name>
    <dbReference type="NCBI Taxonomy" id="301880"/>
    <lineage>
        <taxon>Eukaryota</taxon>
        <taxon>Viridiplantae</taxon>
        <taxon>Streptophyta</taxon>
        <taxon>Embryophyta</taxon>
        <taxon>Tracheophyta</taxon>
        <taxon>Spermatophyta</taxon>
        <taxon>Magnoliopsida</taxon>
        <taxon>eudicotyledons</taxon>
        <taxon>Gunneridae</taxon>
        <taxon>Pentapetalae</taxon>
        <taxon>asterids</taxon>
        <taxon>campanulids</taxon>
        <taxon>Asterales</taxon>
        <taxon>Asteraceae</taxon>
        <taxon>Asteroideae</taxon>
        <taxon>Anthemideae</taxon>
        <taxon>Anthemidinae</taxon>
        <taxon>Tanacetum</taxon>
    </lineage>
</organism>
<evidence type="ECO:0000313" key="1">
    <source>
        <dbReference type="EMBL" id="GJT15776.1"/>
    </source>
</evidence>
<proteinExistence type="predicted"/>
<keyword evidence="2" id="KW-1185">Reference proteome</keyword>
<reference evidence="1" key="2">
    <citation type="submission" date="2022-01" db="EMBL/GenBank/DDBJ databases">
        <authorList>
            <person name="Yamashiro T."/>
            <person name="Shiraishi A."/>
            <person name="Satake H."/>
            <person name="Nakayama K."/>
        </authorList>
    </citation>
    <scope>NUCLEOTIDE SEQUENCE</scope>
</reference>
<gene>
    <name evidence="1" type="ORF">Tco_0874482</name>
</gene>